<sequence length="111" mass="12412">MIMNRRFLVLPLLAALASASPASADTLLIERVREKPAQALPLRGQSMAEVQSRFGEPSQKLEPRGGQKRQWPTINRWVYPAFTVYFEKQRVIDVVANQAGADEIGPKPAIR</sequence>
<keyword evidence="1" id="KW-0732">Signal</keyword>
<dbReference type="EMBL" id="BNBA01000007">
    <property type="protein sequence ID" value="GHH51134.1"/>
    <property type="molecule type" value="Genomic_DNA"/>
</dbReference>
<evidence type="ECO:0000256" key="1">
    <source>
        <dbReference type="SAM" id="SignalP"/>
    </source>
</evidence>
<protein>
    <recommendedName>
        <fullName evidence="4">Lipoprotein SmpA/OmlA domain-containing protein</fullName>
    </recommendedName>
</protein>
<feature type="chain" id="PRO_5037526859" description="Lipoprotein SmpA/OmlA domain-containing protein" evidence="1">
    <location>
        <begin position="25"/>
        <end position="111"/>
    </location>
</feature>
<feature type="signal peptide" evidence="1">
    <location>
        <begin position="1"/>
        <end position="24"/>
    </location>
</feature>
<reference evidence="2" key="1">
    <citation type="journal article" date="2014" name="Int. J. Syst. Evol. Microbiol.">
        <title>Complete genome sequence of Corynebacterium casei LMG S-19264T (=DSM 44701T), isolated from a smear-ripened cheese.</title>
        <authorList>
            <consortium name="US DOE Joint Genome Institute (JGI-PGF)"/>
            <person name="Walter F."/>
            <person name="Albersmeier A."/>
            <person name="Kalinowski J."/>
            <person name="Ruckert C."/>
        </authorList>
    </citation>
    <scope>NUCLEOTIDE SEQUENCE</scope>
    <source>
        <strain evidence="2">JCM 13306</strain>
    </source>
</reference>
<organism evidence="2 3">
    <name type="scientific">Xanthomonas boreopolis</name>
    <dbReference type="NCBI Taxonomy" id="86183"/>
    <lineage>
        <taxon>Bacteria</taxon>
        <taxon>Pseudomonadati</taxon>
        <taxon>Pseudomonadota</taxon>
        <taxon>Gammaproteobacteria</taxon>
        <taxon>Lysobacterales</taxon>
        <taxon>Lysobacteraceae</taxon>
        <taxon>Xanthomonas</taxon>
    </lineage>
</organism>
<accession>A0A919F6V0</accession>
<evidence type="ECO:0000313" key="3">
    <source>
        <dbReference type="Proteomes" id="UP000623958"/>
    </source>
</evidence>
<dbReference type="Proteomes" id="UP000623958">
    <property type="component" value="Unassembled WGS sequence"/>
</dbReference>
<reference evidence="2" key="2">
    <citation type="submission" date="2020-09" db="EMBL/GenBank/DDBJ databases">
        <authorList>
            <person name="Sun Q."/>
            <person name="Ohkuma M."/>
        </authorList>
    </citation>
    <scope>NUCLEOTIDE SEQUENCE</scope>
    <source>
        <strain evidence="2">JCM 13306</strain>
    </source>
</reference>
<proteinExistence type="predicted"/>
<comment type="caution">
    <text evidence="2">The sequence shown here is derived from an EMBL/GenBank/DDBJ whole genome shotgun (WGS) entry which is preliminary data.</text>
</comment>
<name>A0A919F6V0_9XANT</name>
<evidence type="ECO:0008006" key="4">
    <source>
        <dbReference type="Google" id="ProtNLM"/>
    </source>
</evidence>
<gene>
    <name evidence="2" type="ORF">GCM10009090_12990</name>
</gene>
<evidence type="ECO:0000313" key="2">
    <source>
        <dbReference type="EMBL" id="GHH51134.1"/>
    </source>
</evidence>
<dbReference type="AlphaFoldDB" id="A0A919F6V0"/>
<keyword evidence="3" id="KW-1185">Reference proteome</keyword>